<name>A0A6V8QJU6_TRIAP</name>
<comment type="caution">
    <text evidence="6">The sequence shown here is derived from an EMBL/GenBank/DDBJ whole genome shotgun (WGS) entry which is preliminary data.</text>
</comment>
<evidence type="ECO:0000256" key="4">
    <source>
        <dbReference type="SAM" id="MobiDB-lite"/>
    </source>
</evidence>
<dbReference type="InterPro" id="IPR035971">
    <property type="entry name" value="CBD_sf"/>
</dbReference>
<dbReference type="Pfam" id="PF01083">
    <property type="entry name" value="Cutinase"/>
    <property type="match status" value="1"/>
</dbReference>
<dbReference type="SUPFAM" id="SSF53474">
    <property type="entry name" value="alpha/beta-Hydrolases"/>
    <property type="match status" value="1"/>
</dbReference>
<evidence type="ECO:0000256" key="2">
    <source>
        <dbReference type="ARBA" id="ARBA00022801"/>
    </source>
</evidence>
<evidence type="ECO:0000259" key="5">
    <source>
        <dbReference type="PROSITE" id="PS51164"/>
    </source>
</evidence>
<dbReference type="SMART" id="SM00236">
    <property type="entry name" value="fCBD"/>
    <property type="match status" value="1"/>
</dbReference>
<protein>
    <submittedName>
        <fullName evidence="6">Acetylxylan esterase</fullName>
    </submittedName>
</protein>
<gene>
    <name evidence="6" type="ORF">TASIC1_0001018800</name>
</gene>
<dbReference type="OrthoDB" id="406631at2759"/>
<feature type="domain" description="CBM1" evidence="5">
    <location>
        <begin position="101"/>
        <end position="137"/>
    </location>
</feature>
<proteinExistence type="predicted"/>
<dbReference type="InterPro" id="IPR000675">
    <property type="entry name" value="Cutinase/axe"/>
</dbReference>
<dbReference type="Proteomes" id="UP000517252">
    <property type="component" value="Unassembled WGS sequence"/>
</dbReference>
<evidence type="ECO:0000313" key="6">
    <source>
        <dbReference type="EMBL" id="GFP52036.1"/>
    </source>
</evidence>
<dbReference type="PROSITE" id="PS00562">
    <property type="entry name" value="CBM1_1"/>
    <property type="match status" value="1"/>
</dbReference>
<evidence type="ECO:0000256" key="1">
    <source>
        <dbReference type="ARBA" id="ARBA00022729"/>
    </source>
</evidence>
<sequence>MGDPRNIAGLPYNVGTCTAGGFDAHSSGFVCAAASKVQSYCDASDPYCCNGNNAATHQGYGQEYGQQALAFVNSKLSSTGGSGPTSTPPSGPTSTGSSPSATQTHYGQCGGIGYSGPTQCASGYTCQVLNSYYSQCL</sequence>
<dbReference type="InterPro" id="IPR029058">
    <property type="entry name" value="AB_hydrolase_fold"/>
</dbReference>
<evidence type="ECO:0000313" key="7">
    <source>
        <dbReference type="Proteomes" id="UP000517252"/>
    </source>
</evidence>
<dbReference type="GO" id="GO:0030248">
    <property type="term" value="F:cellulose binding"/>
    <property type="evidence" value="ECO:0007669"/>
    <property type="project" value="InterPro"/>
</dbReference>
<keyword evidence="2" id="KW-0378">Hydrolase</keyword>
<keyword evidence="1" id="KW-0732">Signal</keyword>
<evidence type="ECO:0000256" key="3">
    <source>
        <dbReference type="ARBA" id="ARBA00023157"/>
    </source>
</evidence>
<reference evidence="6 7" key="1">
    <citation type="submission" date="2020-07" db="EMBL/GenBank/DDBJ databases">
        <title>Trichoderma asperellum IC-1 whole genome shotgun sequence.</title>
        <authorList>
            <person name="Kanamasa S."/>
            <person name="Takahashi H."/>
        </authorList>
    </citation>
    <scope>NUCLEOTIDE SEQUENCE [LARGE SCALE GENOMIC DNA]</scope>
    <source>
        <strain evidence="6 7">IC-1</strain>
    </source>
</reference>
<organism evidence="6 7">
    <name type="scientific">Trichoderma asperellum</name>
    <name type="common">Filamentous fungus</name>
    <dbReference type="NCBI Taxonomy" id="101201"/>
    <lineage>
        <taxon>Eukaryota</taxon>
        <taxon>Fungi</taxon>
        <taxon>Dikarya</taxon>
        <taxon>Ascomycota</taxon>
        <taxon>Pezizomycotina</taxon>
        <taxon>Sordariomycetes</taxon>
        <taxon>Hypocreomycetidae</taxon>
        <taxon>Hypocreales</taxon>
        <taxon>Hypocreaceae</taxon>
        <taxon>Trichoderma</taxon>
    </lineage>
</organism>
<dbReference type="PANTHER" id="PTHR33630">
    <property type="entry name" value="CUTINASE RV1984C-RELATED-RELATED"/>
    <property type="match status" value="1"/>
</dbReference>
<dbReference type="GO" id="GO:0005576">
    <property type="term" value="C:extracellular region"/>
    <property type="evidence" value="ECO:0007669"/>
    <property type="project" value="InterPro"/>
</dbReference>
<dbReference type="EMBL" id="BLZH01000001">
    <property type="protein sequence ID" value="GFP52036.1"/>
    <property type="molecule type" value="Genomic_DNA"/>
</dbReference>
<dbReference type="PROSITE" id="PS51164">
    <property type="entry name" value="CBM1_2"/>
    <property type="match status" value="1"/>
</dbReference>
<accession>A0A6V8QJU6</accession>
<dbReference type="PANTHER" id="PTHR33630:SF13">
    <property type="entry name" value="ACETYLXYLAN ESTERASE"/>
    <property type="match status" value="1"/>
</dbReference>
<dbReference type="InterPro" id="IPR000254">
    <property type="entry name" value="CBD"/>
</dbReference>
<dbReference type="Pfam" id="PF00734">
    <property type="entry name" value="CBM_1"/>
    <property type="match status" value="1"/>
</dbReference>
<feature type="region of interest" description="Disordered" evidence="4">
    <location>
        <begin position="75"/>
        <end position="103"/>
    </location>
</feature>
<keyword evidence="3" id="KW-1015">Disulfide bond</keyword>
<dbReference type="GO" id="GO:0005975">
    <property type="term" value="P:carbohydrate metabolic process"/>
    <property type="evidence" value="ECO:0007669"/>
    <property type="project" value="InterPro"/>
</dbReference>
<dbReference type="AlphaFoldDB" id="A0A6V8QJU6"/>
<dbReference type="Gene3D" id="3.40.50.1820">
    <property type="entry name" value="alpha/beta hydrolase"/>
    <property type="match status" value="1"/>
</dbReference>
<dbReference type="GO" id="GO:0052689">
    <property type="term" value="F:carboxylic ester hydrolase activity"/>
    <property type="evidence" value="ECO:0007669"/>
    <property type="project" value="UniProtKB-ARBA"/>
</dbReference>
<dbReference type="SUPFAM" id="SSF57180">
    <property type="entry name" value="Cellulose-binding domain"/>
    <property type="match status" value="1"/>
</dbReference>